<proteinExistence type="predicted"/>
<dbReference type="GeneTree" id="ENSGT01000000220567"/>
<accession>A0A4W6FDM6</accession>
<dbReference type="InParanoid" id="A0A4W6FDM6"/>
<dbReference type="Ensembl" id="ENSLCAT00010049529.1">
    <property type="protein sequence ID" value="ENSLCAP00010048331.1"/>
    <property type="gene ID" value="ENSLCAG00010022473.1"/>
</dbReference>
<protein>
    <submittedName>
        <fullName evidence="1">Uncharacterized protein</fullName>
    </submittedName>
</protein>
<dbReference type="Proteomes" id="UP000314980">
    <property type="component" value="Unassembled WGS sequence"/>
</dbReference>
<evidence type="ECO:0000313" key="2">
    <source>
        <dbReference type="Proteomes" id="UP000314980"/>
    </source>
</evidence>
<name>A0A4W6FDM6_LATCA</name>
<reference evidence="1" key="2">
    <citation type="submission" date="2025-08" db="UniProtKB">
        <authorList>
            <consortium name="Ensembl"/>
        </authorList>
    </citation>
    <scope>IDENTIFICATION</scope>
</reference>
<reference evidence="1" key="3">
    <citation type="submission" date="2025-09" db="UniProtKB">
        <authorList>
            <consortium name="Ensembl"/>
        </authorList>
    </citation>
    <scope>IDENTIFICATION</scope>
</reference>
<organism evidence="1 2">
    <name type="scientific">Lates calcarifer</name>
    <name type="common">Barramundi</name>
    <name type="synonym">Holocentrus calcarifer</name>
    <dbReference type="NCBI Taxonomy" id="8187"/>
    <lineage>
        <taxon>Eukaryota</taxon>
        <taxon>Metazoa</taxon>
        <taxon>Chordata</taxon>
        <taxon>Craniata</taxon>
        <taxon>Vertebrata</taxon>
        <taxon>Euteleostomi</taxon>
        <taxon>Actinopterygii</taxon>
        <taxon>Neopterygii</taxon>
        <taxon>Teleostei</taxon>
        <taxon>Neoteleostei</taxon>
        <taxon>Acanthomorphata</taxon>
        <taxon>Carangaria</taxon>
        <taxon>Carangaria incertae sedis</taxon>
        <taxon>Centropomidae</taxon>
        <taxon>Lates</taxon>
    </lineage>
</organism>
<reference evidence="2" key="1">
    <citation type="submission" date="2015-09" db="EMBL/GenBank/DDBJ databases">
        <authorList>
            <person name="Sai Rama Sridatta P."/>
        </authorList>
    </citation>
    <scope>NUCLEOTIDE SEQUENCE [LARGE SCALE GENOMIC DNA]</scope>
</reference>
<evidence type="ECO:0000313" key="1">
    <source>
        <dbReference type="Ensembl" id="ENSLCAP00010048331.1"/>
    </source>
</evidence>
<keyword evidence="2" id="KW-1185">Reference proteome</keyword>
<sequence length="93" mass="10162">PLRSRLPGCDVVADAPGQGLVYLCHTPFALPVKQRLVTTVEGLLQLFDQVGLPRHSKETLLVQTPLPDEVHTLLHQQGCQSGAKLLLILYSVL</sequence>
<dbReference type="AlphaFoldDB" id="A0A4W6FDM6"/>